<dbReference type="AlphaFoldDB" id="A0AAE1DYW2"/>
<evidence type="ECO:0000313" key="2">
    <source>
        <dbReference type="EMBL" id="KAK3786643.1"/>
    </source>
</evidence>
<evidence type="ECO:0000313" key="3">
    <source>
        <dbReference type="Proteomes" id="UP001283361"/>
    </source>
</evidence>
<organism evidence="2 3">
    <name type="scientific">Elysia crispata</name>
    <name type="common">lettuce slug</name>
    <dbReference type="NCBI Taxonomy" id="231223"/>
    <lineage>
        <taxon>Eukaryota</taxon>
        <taxon>Metazoa</taxon>
        <taxon>Spiralia</taxon>
        <taxon>Lophotrochozoa</taxon>
        <taxon>Mollusca</taxon>
        <taxon>Gastropoda</taxon>
        <taxon>Heterobranchia</taxon>
        <taxon>Euthyneura</taxon>
        <taxon>Panpulmonata</taxon>
        <taxon>Sacoglossa</taxon>
        <taxon>Placobranchoidea</taxon>
        <taxon>Plakobranchidae</taxon>
        <taxon>Elysia</taxon>
    </lineage>
</organism>
<proteinExistence type="predicted"/>
<dbReference type="EMBL" id="JAWDGP010001951">
    <property type="protein sequence ID" value="KAK3786643.1"/>
    <property type="molecule type" value="Genomic_DNA"/>
</dbReference>
<sequence>MVGAHLSGYTARFVRRSQQNQQKRQSEREEEATLRFITMFVAGLRLRLGACFAYRIHPASLLSRRDQQTAWLPLRQTEFKCSNNRC</sequence>
<protein>
    <submittedName>
        <fullName evidence="2">Uncharacterized protein</fullName>
    </submittedName>
</protein>
<name>A0AAE1DYW2_9GAST</name>
<reference evidence="2" key="1">
    <citation type="journal article" date="2023" name="G3 (Bethesda)">
        <title>A reference genome for the long-term kleptoplast-retaining sea slug Elysia crispata morphotype clarki.</title>
        <authorList>
            <person name="Eastman K.E."/>
            <person name="Pendleton A.L."/>
            <person name="Shaikh M.A."/>
            <person name="Suttiyut T."/>
            <person name="Ogas R."/>
            <person name="Tomko P."/>
            <person name="Gavelis G."/>
            <person name="Widhalm J.R."/>
            <person name="Wisecaver J.H."/>
        </authorList>
    </citation>
    <scope>NUCLEOTIDE SEQUENCE</scope>
    <source>
        <strain evidence="2">ECLA1</strain>
    </source>
</reference>
<accession>A0AAE1DYW2</accession>
<comment type="caution">
    <text evidence="2">The sequence shown here is derived from an EMBL/GenBank/DDBJ whole genome shotgun (WGS) entry which is preliminary data.</text>
</comment>
<evidence type="ECO:0000256" key="1">
    <source>
        <dbReference type="SAM" id="MobiDB-lite"/>
    </source>
</evidence>
<dbReference type="Proteomes" id="UP001283361">
    <property type="component" value="Unassembled WGS sequence"/>
</dbReference>
<feature type="region of interest" description="Disordered" evidence="1">
    <location>
        <begin position="1"/>
        <end position="30"/>
    </location>
</feature>
<gene>
    <name evidence="2" type="ORF">RRG08_027600</name>
</gene>
<keyword evidence="3" id="KW-1185">Reference proteome</keyword>